<dbReference type="Proteomes" id="UP000007305">
    <property type="component" value="Chromosome 5"/>
</dbReference>
<dbReference type="EnsemblPlants" id="Zm00001eb222500_T001">
    <property type="protein sequence ID" value="Zm00001eb222500_P001"/>
    <property type="gene ID" value="Zm00001eb222500"/>
</dbReference>
<organism evidence="2 3">
    <name type="scientific">Zea mays</name>
    <name type="common">Maize</name>
    <dbReference type="NCBI Taxonomy" id="4577"/>
    <lineage>
        <taxon>Eukaryota</taxon>
        <taxon>Viridiplantae</taxon>
        <taxon>Streptophyta</taxon>
        <taxon>Embryophyta</taxon>
        <taxon>Tracheophyta</taxon>
        <taxon>Spermatophyta</taxon>
        <taxon>Magnoliopsida</taxon>
        <taxon>Liliopsida</taxon>
        <taxon>Poales</taxon>
        <taxon>Poaceae</taxon>
        <taxon>PACMAD clade</taxon>
        <taxon>Panicoideae</taxon>
        <taxon>Andropogonodae</taxon>
        <taxon>Andropogoneae</taxon>
        <taxon>Tripsacinae</taxon>
        <taxon>Zea</taxon>
    </lineage>
</organism>
<reference evidence="2" key="2">
    <citation type="submission" date="2019-07" db="EMBL/GenBank/DDBJ databases">
        <authorList>
            <person name="Seetharam A."/>
            <person name="Woodhouse M."/>
            <person name="Cannon E."/>
        </authorList>
    </citation>
    <scope>NUCLEOTIDE SEQUENCE [LARGE SCALE GENOMIC DNA]</scope>
    <source>
        <strain evidence="2">cv. B73</strain>
    </source>
</reference>
<evidence type="ECO:0000256" key="1">
    <source>
        <dbReference type="SAM" id="MobiDB-lite"/>
    </source>
</evidence>
<reference evidence="2" key="3">
    <citation type="submission" date="2021-05" db="UniProtKB">
        <authorList>
            <consortium name="EnsemblPlants"/>
        </authorList>
    </citation>
    <scope>IDENTIFICATION</scope>
    <source>
        <strain evidence="2">cv. B73</strain>
    </source>
</reference>
<dbReference type="InParanoid" id="A0A804PB30"/>
<accession>A0A804PB30</accession>
<evidence type="ECO:0000313" key="3">
    <source>
        <dbReference type="Proteomes" id="UP000007305"/>
    </source>
</evidence>
<evidence type="ECO:0000313" key="2">
    <source>
        <dbReference type="EnsemblPlants" id="Zm00001eb222500_P001"/>
    </source>
</evidence>
<proteinExistence type="predicted"/>
<sequence>ERHPVHALAPQLVAQPAEEELPRQRAAEGHAVDRRRDVGRQRPGAVLAGVRVVDAAQQLGDEGDAEEVVGVREEAHAGDDDGREVVPLRLRRVQRAQHLQAVSPARHGGC</sequence>
<feature type="region of interest" description="Disordered" evidence="1">
    <location>
        <begin position="1"/>
        <end position="40"/>
    </location>
</feature>
<protein>
    <submittedName>
        <fullName evidence="2">Uncharacterized protein</fullName>
    </submittedName>
</protein>
<feature type="compositionally biased region" description="Basic and acidic residues" evidence="1">
    <location>
        <begin position="20"/>
        <end position="40"/>
    </location>
</feature>
<name>A0A804PB30_MAIZE</name>
<reference evidence="3" key="1">
    <citation type="journal article" date="2009" name="Science">
        <title>The B73 maize genome: complexity, diversity, and dynamics.</title>
        <authorList>
            <person name="Schnable P.S."/>
            <person name="Ware D."/>
            <person name="Fulton R.S."/>
            <person name="Stein J.C."/>
            <person name="Wei F."/>
            <person name="Pasternak S."/>
            <person name="Liang C."/>
            <person name="Zhang J."/>
            <person name="Fulton L."/>
            <person name="Graves T.A."/>
            <person name="Minx P."/>
            <person name="Reily A.D."/>
            <person name="Courtney L."/>
            <person name="Kruchowski S.S."/>
            <person name="Tomlinson C."/>
            <person name="Strong C."/>
            <person name="Delehaunty K."/>
            <person name="Fronick C."/>
            <person name="Courtney B."/>
            <person name="Rock S.M."/>
            <person name="Belter E."/>
            <person name="Du F."/>
            <person name="Kim K."/>
            <person name="Abbott R.M."/>
            <person name="Cotton M."/>
            <person name="Levy A."/>
            <person name="Marchetto P."/>
            <person name="Ochoa K."/>
            <person name="Jackson S.M."/>
            <person name="Gillam B."/>
            <person name="Chen W."/>
            <person name="Yan L."/>
            <person name="Higginbotham J."/>
            <person name="Cardenas M."/>
            <person name="Waligorski J."/>
            <person name="Applebaum E."/>
            <person name="Phelps L."/>
            <person name="Falcone J."/>
            <person name="Kanchi K."/>
            <person name="Thane T."/>
            <person name="Scimone A."/>
            <person name="Thane N."/>
            <person name="Henke J."/>
            <person name="Wang T."/>
            <person name="Ruppert J."/>
            <person name="Shah N."/>
            <person name="Rotter K."/>
            <person name="Hodges J."/>
            <person name="Ingenthron E."/>
            <person name="Cordes M."/>
            <person name="Kohlberg S."/>
            <person name="Sgro J."/>
            <person name="Delgado B."/>
            <person name="Mead K."/>
            <person name="Chinwalla A."/>
            <person name="Leonard S."/>
            <person name="Crouse K."/>
            <person name="Collura K."/>
            <person name="Kudrna D."/>
            <person name="Currie J."/>
            <person name="He R."/>
            <person name="Angelova A."/>
            <person name="Rajasekar S."/>
            <person name="Mueller T."/>
            <person name="Lomeli R."/>
            <person name="Scara G."/>
            <person name="Ko A."/>
            <person name="Delaney K."/>
            <person name="Wissotski M."/>
            <person name="Lopez G."/>
            <person name="Campos D."/>
            <person name="Braidotti M."/>
            <person name="Ashley E."/>
            <person name="Golser W."/>
            <person name="Kim H."/>
            <person name="Lee S."/>
            <person name="Lin J."/>
            <person name="Dujmic Z."/>
            <person name="Kim W."/>
            <person name="Talag J."/>
            <person name="Zuccolo A."/>
            <person name="Fan C."/>
            <person name="Sebastian A."/>
            <person name="Kramer M."/>
            <person name="Spiegel L."/>
            <person name="Nascimento L."/>
            <person name="Zutavern T."/>
            <person name="Miller B."/>
            <person name="Ambroise C."/>
            <person name="Muller S."/>
            <person name="Spooner W."/>
            <person name="Narechania A."/>
            <person name="Ren L."/>
            <person name="Wei S."/>
            <person name="Kumari S."/>
            <person name="Faga B."/>
            <person name="Levy M.J."/>
            <person name="McMahan L."/>
            <person name="Van Buren P."/>
            <person name="Vaughn M.W."/>
            <person name="Ying K."/>
            <person name="Yeh C.-T."/>
            <person name="Emrich S.J."/>
            <person name="Jia Y."/>
            <person name="Kalyanaraman A."/>
            <person name="Hsia A.-P."/>
            <person name="Barbazuk W.B."/>
            <person name="Baucom R.S."/>
            <person name="Brutnell T.P."/>
            <person name="Carpita N.C."/>
            <person name="Chaparro C."/>
            <person name="Chia J.-M."/>
            <person name="Deragon J.-M."/>
            <person name="Estill J.C."/>
            <person name="Fu Y."/>
            <person name="Jeddeloh J.A."/>
            <person name="Han Y."/>
            <person name="Lee H."/>
            <person name="Li P."/>
            <person name="Lisch D.R."/>
            <person name="Liu S."/>
            <person name="Liu Z."/>
            <person name="Nagel D.H."/>
            <person name="McCann M.C."/>
            <person name="SanMiguel P."/>
            <person name="Myers A.M."/>
            <person name="Nettleton D."/>
            <person name="Nguyen J."/>
            <person name="Penning B.W."/>
            <person name="Ponnala L."/>
            <person name="Schneider K.L."/>
            <person name="Schwartz D.C."/>
            <person name="Sharma A."/>
            <person name="Soderlund C."/>
            <person name="Springer N.M."/>
            <person name="Sun Q."/>
            <person name="Wang H."/>
            <person name="Waterman M."/>
            <person name="Westerman R."/>
            <person name="Wolfgruber T.K."/>
            <person name="Yang L."/>
            <person name="Yu Y."/>
            <person name="Zhang L."/>
            <person name="Zhou S."/>
            <person name="Zhu Q."/>
            <person name="Bennetzen J.L."/>
            <person name="Dawe R.K."/>
            <person name="Jiang J."/>
            <person name="Jiang N."/>
            <person name="Presting G.G."/>
            <person name="Wessler S.R."/>
            <person name="Aluru S."/>
            <person name="Martienssen R.A."/>
            <person name="Clifton S.W."/>
            <person name="McCombie W.R."/>
            <person name="Wing R.A."/>
            <person name="Wilson R.K."/>
        </authorList>
    </citation>
    <scope>NUCLEOTIDE SEQUENCE [LARGE SCALE GENOMIC DNA]</scope>
    <source>
        <strain evidence="3">cv. B73</strain>
    </source>
</reference>
<dbReference type="AlphaFoldDB" id="A0A804PB30"/>
<dbReference type="Gramene" id="Zm00001eb222500_T001">
    <property type="protein sequence ID" value="Zm00001eb222500_P001"/>
    <property type="gene ID" value="Zm00001eb222500"/>
</dbReference>
<keyword evidence="3" id="KW-1185">Reference proteome</keyword>